<reference evidence="4" key="1">
    <citation type="journal article" date="2019" name="Int. J. Syst. Evol. Microbiol.">
        <title>The Global Catalogue of Microorganisms (GCM) 10K type strain sequencing project: providing services to taxonomists for standard genome sequencing and annotation.</title>
        <authorList>
            <consortium name="The Broad Institute Genomics Platform"/>
            <consortium name="The Broad Institute Genome Sequencing Center for Infectious Disease"/>
            <person name="Wu L."/>
            <person name="Ma J."/>
        </authorList>
    </citation>
    <scope>NUCLEOTIDE SEQUENCE [LARGE SCALE GENOMIC DNA]</scope>
    <source>
        <strain evidence="4">KCTC 32255</strain>
    </source>
</reference>
<gene>
    <name evidence="3" type="ORF">ACFQGD_26485</name>
</gene>
<feature type="transmembrane region" description="Helical" evidence="2">
    <location>
        <begin position="85"/>
        <end position="105"/>
    </location>
</feature>
<organism evidence="3 4">
    <name type="scientific">Haloechinothrix salitolerans</name>
    <dbReference type="NCBI Taxonomy" id="926830"/>
    <lineage>
        <taxon>Bacteria</taxon>
        <taxon>Bacillati</taxon>
        <taxon>Actinomycetota</taxon>
        <taxon>Actinomycetes</taxon>
        <taxon>Pseudonocardiales</taxon>
        <taxon>Pseudonocardiaceae</taxon>
        <taxon>Haloechinothrix</taxon>
    </lineage>
</organism>
<keyword evidence="4" id="KW-1185">Reference proteome</keyword>
<evidence type="ECO:0000313" key="3">
    <source>
        <dbReference type="EMBL" id="MFC6870683.1"/>
    </source>
</evidence>
<dbReference type="EMBL" id="JBHSXX010000001">
    <property type="protein sequence ID" value="MFC6870683.1"/>
    <property type="molecule type" value="Genomic_DNA"/>
</dbReference>
<feature type="compositionally biased region" description="Polar residues" evidence="1">
    <location>
        <begin position="17"/>
        <end position="38"/>
    </location>
</feature>
<protein>
    <recommendedName>
        <fullName evidence="5">Integral membrane protein</fullName>
    </recommendedName>
</protein>
<dbReference type="Proteomes" id="UP001596337">
    <property type="component" value="Unassembled WGS sequence"/>
</dbReference>
<evidence type="ECO:0000256" key="1">
    <source>
        <dbReference type="SAM" id="MobiDB-lite"/>
    </source>
</evidence>
<dbReference type="RefSeq" id="WP_345405039.1">
    <property type="nucleotide sequence ID" value="NZ_BAABLA010000119.1"/>
</dbReference>
<keyword evidence="2" id="KW-0812">Transmembrane</keyword>
<accession>A0ABW2C6I3</accession>
<evidence type="ECO:0000313" key="4">
    <source>
        <dbReference type="Proteomes" id="UP001596337"/>
    </source>
</evidence>
<keyword evidence="2" id="KW-0472">Membrane</keyword>
<comment type="caution">
    <text evidence="3">The sequence shown here is derived from an EMBL/GenBank/DDBJ whole genome shotgun (WGS) entry which is preliminary data.</text>
</comment>
<evidence type="ECO:0000256" key="2">
    <source>
        <dbReference type="SAM" id="Phobius"/>
    </source>
</evidence>
<feature type="compositionally biased region" description="Low complexity" evidence="1">
    <location>
        <begin position="1"/>
        <end position="13"/>
    </location>
</feature>
<proteinExistence type="predicted"/>
<evidence type="ECO:0008006" key="5">
    <source>
        <dbReference type="Google" id="ProtNLM"/>
    </source>
</evidence>
<keyword evidence="2" id="KW-1133">Transmembrane helix</keyword>
<sequence length="219" mass="21491">MTSDSRTSTPSDDAATESEQATNQADSATDPATETASAPRSEAPADTDVDNNADAPVSGDEPATDAEGQVPVAARAGETGKSSGGFAAGAVAIVSAGLGLVSLTGSSLGDMLRFRKEIIGQIDLRSGGGGDQVEIAYGAPWDTVAIVNGVFALLAVVVGGALVAVHANNADTKGWVKAVALGGALLGVIGLGIAGGMYLDLFGSQPELPQAPQMPGAGG</sequence>
<feature type="region of interest" description="Disordered" evidence="1">
    <location>
        <begin position="1"/>
        <end position="69"/>
    </location>
</feature>
<feature type="transmembrane region" description="Helical" evidence="2">
    <location>
        <begin position="178"/>
        <end position="199"/>
    </location>
</feature>
<name>A0ABW2C6I3_9PSEU</name>
<feature type="transmembrane region" description="Helical" evidence="2">
    <location>
        <begin position="145"/>
        <end position="166"/>
    </location>
</feature>